<evidence type="ECO:0000256" key="1">
    <source>
        <dbReference type="SAM" id="MobiDB-lite"/>
    </source>
</evidence>
<evidence type="ECO:0000313" key="3">
    <source>
        <dbReference type="Proteomes" id="UP001180020"/>
    </source>
</evidence>
<proteinExistence type="predicted"/>
<dbReference type="PANTHER" id="PTHR31286:SF99">
    <property type="entry name" value="DUF4283 DOMAIN-CONTAINING PROTEIN"/>
    <property type="match status" value="1"/>
</dbReference>
<gene>
    <name evidence="2" type="ORF">QJS10_CPA05g01668</name>
</gene>
<evidence type="ECO:0008006" key="4">
    <source>
        <dbReference type="Google" id="ProtNLM"/>
    </source>
</evidence>
<reference evidence="2" key="2">
    <citation type="submission" date="2023-06" db="EMBL/GenBank/DDBJ databases">
        <authorList>
            <person name="Ma L."/>
            <person name="Liu K.-W."/>
            <person name="Li Z."/>
            <person name="Hsiao Y.-Y."/>
            <person name="Qi Y."/>
            <person name="Fu T."/>
            <person name="Tang G."/>
            <person name="Zhang D."/>
            <person name="Sun W.-H."/>
            <person name="Liu D.-K."/>
            <person name="Li Y."/>
            <person name="Chen G.-Z."/>
            <person name="Liu X.-D."/>
            <person name="Liao X.-Y."/>
            <person name="Jiang Y.-T."/>
            <person name="Yu X."/>
            <person name="Hao Y."/>
            <person name="Huang J."/>
            <person name="Zhao X.-W."/>
            <person name="Ke S."/>
            <person name="Chen Y.-Y."/>
            <person name="Wu W.-L."/>
            <person name="Hsu J.-L."/>
            <person name="Lin Y.-F."/>
            <person name="Huang M.-D."/>
            <person name="Li C.-Y."/>
            <person name="Huang L."/>
            <person name="Wang Z.-W."/>
            <person name="Zhao X."/>
            <person name="Zhong W.-Y."/>
            <person name="Peng D.-H."/>
            <person name="Ahmad S."/>
            <person name="Lan S."/>
            <person name="Zhang J.-S."/>
            <person name="Tsai W.-C."/>
            <person name="Van De Peer Y."/>
            <person name="Liu Z.-J."/>
        </authorList>
    </citation>
    <scope>NUCLEOTIDE SEQUENCE</scope>
    <source>
        <strain evidence="2">CP</strain>
        <tissue evidence="2">Leaves</tissue>
    </source>
</reference>
<comment type="caution">
    <text evidence="2">The sequence shown here is derived from an EMBL/GenBank/DDBJ whole genome shotgun (WGS) entry which is preliminary data.</text>
</comment>
<accession>A0AAV9EV45</accession>
<dbReference type="PANTHER" id="PTHR31286">
    <property type="entry name" value="GLYCINE-RICH CELL WALL STRUCTURAL PROTEIN 1.8-LIKE"/>
    <property type="match status" value="1"/>
</dbReference>
<dbReference type="Proteomes" id="UP001180020">
    <property type="component" value="Unassembled WGS sequence"/>
</dbReference>
<evidence type="ECO:0000313" key="2">
    <source>
        <dbReference type="EMBL" id="KAK1317290.1"/>
    </source>
</evidence>
<name>A0AAV9EV45_ACOCL</name>
<feature type="region of interest" description="Disordered" evidence="1">
    <location>
        <begin position="260"/>
        <end position="294"/>
    </location>
</feature>
<keyword evidence="3" id="KW-1185">Reference proteome</keyword>
<dbReference type="EMBL" id="JAUJYO010000005">
    <property type="protein sequence ID" value="KAK1317290.1"/>
    <property type="molecule type" value="Genomic_DNA"/>
</dbReference>
<organism evidence="2 3">
    <name type="scientific">Acorus calamus</name>
    <name type="common">Sweet flag</name>
    <dbReference type="NCBI Taxonomy" id="4465"/>
    <lineage>
        <taxon>Eukaryota</taxon>
        <taxon>Viridiplantae</taxon>
        <taxon>Streptophyta</taxon>
        <taxon>Embryophyta</taxon>
        <taxon>Tracheophyta</taxon>
        <taxon>Spermatophyta</taxon>
        <taxon>Magnoliopsida</taxon>
        <taxon>Liliopsida</taxon>
        <taxon>Acoraceae</taxon>
        <taxon>Acorus</taxon>
    </lineage>
</organism>
<protein>
    <recommendedName>
        <fullName evidence="4">DUF4283 domain-containing protein</fullName>
    </recommendedName>
</protein>
<feature type="region of interest" description="Disordered" evidence="1">
    <location>
        <begin position="1"/>
        <end position="52"/>
    </location>
</feature>
<sequence>MAPPNKDLRSPLEESSSPPPLPPPPPSSSSFFPNAASGRANPSKPGIQDPSLLDRGKELVSSEVSNVPNLSNNVGLTGKPTYVDAVKRMENSGLVFNVPIEVLRTLKKPTDEQDMMAVLSGGPWVILDHLLSLQRWKDDFDPETATFEVTPVWIRFPNLPLEYWDGLTLSELAFYAGTPIRVETTVEEVGRCRYARALVEVDLRQPLCPGVRMGVNGRWQRFVYEKFLRWEWRISPLVTYLRNNQWVQLNRMIPRGWRGGPVAGGPTSSPFKAYERKTSPASSKTSIVSRPSALKEGGTSQAKSIVSPVNAPLASMTGAEVQGKDIQEQVIQQSRSRGTRVRSSPIVIPVGFVSEMQTESLPSKVATEPMSTDSSKALVLVESAISRLQRREILKKLGIASVFQEQVTLEVL</sequence>
<reference evidence="2" key="1">
    <citation type="journal article" date="2023" name="Nat. Commun.">
        <title>Diploid and tetraploid genomes of Acorus and the evolution of monocots.</title>
        <authorList>
            <person name="Ma L."/>
            <person name="Liu K.W."/>
            <person name="Li Z."/>
            <person name="Hsiao Y.Y."/>
            <person name="Qi Y."/>
            <person name="Fu T."/>
            <person name="Tang G.D."/>
            <person name="Zhang D."/>
            <person name="Sun W.H."/>
            <person name="Liu D.K."/>
            <person name="Li Y."/>
            <person name="Chen G.Z."/>
            <person name="Liu X.D."/>
            <person name="Liao X.Y."/>
            <person name="Jiang Y.T."/>
            <person name="Yu X."/>
            <person name="Hao Y."/>
            <person name="Huang J."/>
            <person name="Zhao X.W."/>
            <person name="Ke S."/>
            <person name="Chen Y.Y."/>
            <person name="Wu W.L."/>
            <person name="Hsu J.L."/>
            <person name="Lin Y.F."/>
            <person name="Huang M.D."/>
            <person name="Li C.Y."/>
            <person name="Huang L."/>
            <person name="Wang Z.W."/>
            <person name="Zhao X."/>
            <person name="Zhong W.Y."/>
            <person name="Peng D.H."/>
            <person name="Ahmad S."/>
            <person name="Lan S."/>
            <person name="Zhang J.S."/>
            <person name="Tsai W.C."/>
            <person name="Van de Peer Y."/>
            <person name="Liu Z.J."/>
        </authorList>
    </citation>
    <scope>NUCLEOTIDE SEQUENCE</scope>
    <source>
        <strain evidence="2">CP</strain>
    </source>
</reference>
<feature type="compositionally biased region" description="Pro residues" evidence="1">
    <location>
        <begin position="17"/>
        <end position="27"/>
    </location>
</feature>
<feature type="compositionally biased region" description="Polar residues" evidence="1">
    <location>
        <begin position="279"/>
        <end position="289"/>
    </location>
</feature>
<feature type="compositionally biased region" description="Basic and acidic residues" evidence="1">
    <location>
        <begin position="1"/>
        <end position="12"/>
    </location>
</feature>
<dbReference type="AlphaFoldDB" id="A0AAV9EV45"/>
<dbReference type="InterPro" id="IPR040256">
    <property type="entry name" value="At4g02000-like"/>
</dbReference>